<accession>A0A0R0JTC0</accession>
<organism evidence="2">
    <name type="scientific">Glycine max</name>
    <name type="common">Soybean</name>
    <name type="synonym">Glycine hispida</name>
    <dbReference type="NCBI Taxonomy" id="3847"/>
    <lineage>
        <taxon>Eukaryota</taxon>
        <taxon>Viridiplantae</taxon>
        <taxon>Streptophyta</taxon>
        <taxon>Embryophyta</taxon>
        <taxon>Tracheophyta</taxon>
        <taxon>Spermatophyta</taxon>
        <taxon>Magnoliopsida</taxon>
        <taxon>eudicotyledons</taxon>
        <taxon>Gunneridae</taxon>
        <taxon>Pentapetalae</taxon>
        <taxon>rosids</taxon>
        <taxon>fabids</taxon>
        <taxon>Fabales</taxon>
        <taxon>Fabaceae</taxon>
        <taxon>Papilionoideae</taxon>
        <taxon>50 kb inversion clade</taxon>
        <taxon>NPAAA clade</taxon>
        <taxon>indigoferoid/millettioid clade</taxon>
        <taxon>Phaseoleae</taxon>
        <taxon>Glycine</taxon>
        <taxon>Glycine subgen. Soja</taxon>
    </lineage>
</organism>
<reference evidence="2 3" key="1">
    <citation type="journal article" date="2010" name="Nature">
        <title>Genome sequence of the palaeopolyploid soybean.</title>
        <authorList>
            <person name="Schmutz J."/>
            <person name="Cannon S.B."/>
            <person name="Schlueter J."/>
            <person name="Ma J."/>
            <person name="Mitros T."/>
            <person name="Nelson W."/>
            <person name="Hyten D.L."/>
            <person name="Song Q."/>
            <person name="Thelen J.J."/>
            <person name="Cheng J."/>
            <person name="Xu D."/>
            <person name="Hellsten U."/>
            <person name="May G.D."/>
            <person name="Yu Y."/>
            <person name="Sakurai T."/>
            <person name="Umezawa T."/>
            <person name="Bhattacharyya M.K."/>
            <person name="Sandhu D."/>
            <person name="Valliyodan B."/>
            <person name="Lindquist E."/>
            <person name="Peto M."/>
            <person name="Grant D."/>
            <person name="Shu S."/>
            <person name="Goodstein D."/>
            <person name="Barry K."/>
            <person name="Futrell-Griggs M."/>
            <person name="Abernathy B."/>
            <person name="Du J."/>
            <person name="Tian Z."/>
            <person name="Zhu L."/>
            <person name="Gill N."/>
            <person name="Joshi T."/>
            <person name="Libault M."/>
            <person name="Sethuraman A."/>
            <person name="Zhang X.-C."/>
            <person name="Shinozaki K."/>
            <person name="Nguyen H.T."/>
            <person name="Wing R.A."/>
            <person name="Cregan P."/>
            <person name="Specht J."/>
            <person name="Grimwood J."/>
            <person name="Rokhsar D."/>
            <person name="Stacey G."/>
            <person name="Shoemaker R.C."/>
            <person name="Jackson S.A."/>
        </authorList>
    </citation>
    <scope>NUCLEOTIDE SEQUENCE [LARGE SCALE GENOMIC DNA]</scope>
    <source>
        <strain evidence="3">cv. Williams 82</strain>
        <tissue evidence="2">Callus</tissue>
    </source>
</reference>
<reference evidence="3" key="2">
    <citation type="submission" date="2018-02" db="UniProtKB">
        <authorList>
            <consortium name="EnsemblPlants"/>
        </authorList>
    </citation>
    <scope>IDENTIFICATION</scope>
    <source>
        <strain evidence="3">Williams 82</strain>
    </source>
</reference>
<evidence type="ECO:0000313" key="3">
    <source>
        <dbReference type="EnsemblPlants" id="KRH58058"/>
    </source>
</evidence>
<name>A0A0R0JTC0_SOYBN</name>
<protein>
    <submittedName>
        <fullName evidence="2 3">Uncharacterized protein</fullName>
    </submittedName>
</protein>
<dbReference type="EMBL" id="CM000838">
    <property type="protein sequence ID" value="KRH58058.1"/>
    <property type="molecule type" value="Genomic_DNA"/>
</dbReference>
<keyword evidence="1" id="KW-0472">Membrane</keyword>
<evidence type="ECO:0000313" key="2">
    <source>
        <dbReference type="EMBL" id="KRH58058.1"/>
    </source>
</evidence>
<evidence type="ECO:0000313" key="4">
    <source>
        <dbReference type="Proteomes" id="UP000008827"/>
    </source>
</evidence>
<gene>
    <name evidence="2" type="ORF">GLYMA_05G103700</name>
</gene>
<dbReference type="EnsemblPlants" id="KRH58058">
    <property type="protein sequence ID" value="KRH58058"/>
    <property type="gene ID" value="GLYMA_05G103700"/>
</dbReference>
<keyword evidence="4" id="KW-1185">Reference proteome</keyword>
<dbReference type="InParanoid" id="A0A0R0JTC0"/>
<proteinExistence type="predicted"/>
<dbReference type="AlphaFoldDB" id="A0A0R0JTC0"/>
<dbReference type="Proteomes" id="UP000008827">
    <property type="component" value="Chromosome 5"/>
</dbReference>
<evidence type="ECO:0000256" key="1">
    <source>
        <dbReference type="SAM" id="Phobius"/>
    </source>
</evidence>
<keyword evidence="1" id="KW-0812">Transmembrane</keyword>
<feature type="transmembrane region" description="Helical" evidence="1">
    <location>
        <begin position="64"/>
        <end position="88"/>
    </location>
</feature>
<dbReference type="Gramene" id="KRH58058">
    <property type="protein sequence ID" value="KRH58058"/>
    <property type="gene ID" value="GLYMA_05G103700"/>
</dbReference>
<keyword evidence="1" id="KW-1133">Transmembrane helix</keyword>
<sequence length="107" mass="12497">MYYFLKDKDWSHLNLEDIAECRIMSITRERQLKLELNGNIFVKLNPSKLARKLSSNSLIQQLTMFYFAHVYELNLTLLGLGTLFLLIIRNSLTMLLLQTICLILSLC</sequence>
<reference evidence="2" key="3">
    <citation type="submission" date="2018-07" db="EMBL/GenBank/DDBJ databases">
        <title>WGS assembly of Glycine max.</title>
        <authorList>
            <person name="Schmutz J."/>
            <person name="Cannon S."/>
            <person name="Schlueter J."/>
            <person name="Ma J."/>
            <person name="Mitros T."/>
            <person name="Nelson W."/>
            <person name="Hyten D."/>
            <person name="Song Q."/>
            <person name="Thelen J."/>
            <person name="Cheng J."/>
            <person name="Xu D."/>
            <person name="Hellsten U."/>
            <person name="May G."/>
            <person name="Yu Y."/>
            <person name="Sakurai T."/>
            <person name="Umezawa T."/>
            <person name="Bhattacharyya M."/>
            <person name="Sandhu D."/>
            <person name="Valliyodan B."/>
            <person name="Lindquist E."/>
            <person name="Peto M."/>
            <person name="Grant D."/>
            <person name="Shu S."/>
            <person name="Goodstein D."/>
            <person name="Barry K."/>
            <person name="Futrell-Griggs M."/>
            <person name="Abernathy B."/>
            <person name="Du J."/>
            <person name="Tian Z."/>
            <person name="Zhu L."/>
            <person name="Gill N."/>
            <person name="Joshi T."/>
            <person name="Libault M."/>
            <person name="Sethuraman A."/>
            <person name="Zhang X."/>
            <person name="Shinozaki K."/>
            <person name="Nguyen H."/>
            <person name="Wing R."/>
            <person name="Cregan P."/>
            <person name="Specht J."/>
            <person name="Grimwood J."/>
            <person name="Rokhsar D."/>
            <person name="Stacey G."/>
            <person name="Shoemaker R."/>
            <person name="Jackson S."/>
        </authorList>
    </citation>
    <scope>NUCLEOTIDE SEQUENCE</scope>
    <source>
        <tissue evidence="2">Callus</tissue>
    </source>
</reference>